<comment type="subcellular location">
    <subcellularLocation>
        <location evidence="1">Cell membrane</location>
    </subcellularLocation>
</comment>
<keyword evidence="5" id="KW-0472">Membrane</keyword>
<dbReference type="EC" id="2.4.-.-" evidence="6"/>
<gene>
    <name evidence="6" type="ORF">ACFFIZ_13065</name>
</gene>
<sequence>MPSYHAPIDRIVVAIPVKDEESRIQSALLALDRAAREVALPVSAVVLVNNSSDRTIARIDSIACSLSIGLHVQEVTLPPPLANAGGARRLAMEMAADRAPQGVLMTTDADSVVAPHWFRASLQGLATSELVCGAIDVEELPAEAAGCRIARIERKYGCIMHEIRYASDRLGGRQGGRTRPHYMESGATLAMRTSTYDAIGGLPPVGFGEDRALVHRVEAQGLRVRYCPAMRAAVSGRLDGRAVGGMAACLRARSLSPDPVADQAMLTRPHIESLWEAARDGQHVLWPDRSVPHGPAQRASDLERALPGLAVFLAEEVRPFMRSGLTDAT</sequence>
<evidence type="ECO:0000313" key="7">
    <source>
        <dbReference type="Proteomes" id="UP001589795"/>
    </source>
</evidence>
<dbReference type="InterPro" id="IPR029044">
    <property type="entry name" value="Nucleotide-diphossugar_trans"/>
</dbReference>
<keyword evidence="4 6" id="KW-0808">Transferase</keyword>
<dbReference type="Proteomes" id="UP001589795">
    <property type="component" value="Unassembled WGS sequence"/>
</dbReference>
<evidence type="ECO:0000256" key="1">
    <source>
        <dbReference type="ARBA" id="ARBA00004236"/>
    </source>
</evidence>
<dbReference type="GO" id="GO:0016757">
    <property type="term" value="F:glycosyltransferase activity"/>
    <property type="evidence" value="ECO:0007669"/>
    <property type="project" value="UniProtKB-KW"/>
</dbReference>
<name>A0ABV6CKE6_9RHOB</name>
<evidence type="ECO:0000256" key="3">
    <source>
        <dbReference type="ARBA" id="ARBA00022676"/>
    </source>
</evidence>
<keyword evidence="7" id="KW-1185">Reference proteome</keyword>
<accession>A0ABV6CKE6</accession>
<reference evidence="6 7" key="1">
    <citation type="submission" date="2024-09" db="EMBL/GenBank/DDBJ databases">
        <authorList>
            <person name="Sun Q."/>
            <person name="Mori K."/>
        </authorList>
    </citation>
    <scope>NUCLEOTIDE SEQUENCE [LARGE SCALE GENOMIC DNA]</scope>
    <source>
        <strain evidence="6 7">CCM 7904</strain>
    </source>
</reference>
<organism evidence="6 7">
    <name type="scientific">Paracoccus rhizosphaerae</name>
    <dbReference type="NCBI Taxonomy" id="1133347"/>
    <lineage>
        <taxon>Bacteria</taxon>
        <taxon>Pseudomonadati</taxon>
        <taxon>Pseudomonadota</taxon>
        <taxon>Alphaproteobacteria</taxon>
        <taxon>Rhodobacterales</taxon>
        <taxon>Paracoccaceae</taxon>
        <taxon>Paracoccus</taxon>
    </lineage>
</organism>
<dbReference type="PANTHER" id="PTHR43646">
    <property type="entry name" value="GLYCOSYLTRANSFERASE"/>
    <property type="match status" value="1"/>
</dbReference>
<dbReference type="Pfam" id="PF13641">
    <property type="entry name" value="Glyco_tranf_2_3"/>
    <property type="match status" value="1"/>
</dbReference>
<protein>
    <submittedName>
        <fullName evidence="6">Glycosyltransferase</fullName>
        <ecNumber evidence="6">2.4.-.-</ecNumber>
    </submittedName>
</protein>
<evidence type="ECO:0000256" key="2">
    <source>
        <dbReference type="ARBA" id="ARBA00022475"/>
    </source>
</evidence>
<evidence type="ECO:0000313" key="6">
    <source>
        <dbReference type="EMBL" id="MFC0201211.1"/>
    </source>
</evidence>
<dbReference type="SUPFAM" id="SSF53448">
    <property type="entry name" value="Nucleotide-diphospho-sugar transferases"/>
    <property type="match status" value="1"/>
</dbReference>
<evidence type="ECO:0000256" key="4">
    <source>
        <dbReference type="ARBA" id="ARBA00022679"/>
    </source>
</evidence>
<keyword evidence="2" id="KW-1003">Cell membrane</keyword>
<evidence type="ECO:0000256" key="5">
    <source>
        <dbReference type="ARBA" id="ARBA00023136"/>
    </source>
</evidence>
<dbReference type="RefSeq" id="WP_265507371.1">
    <property type="nucleotide sequence ID" value="NZ_JAOTBE010000030.1"/>
</dbReference>
<dbReference type="Gene3D" id="3.90.550.10">
    <property type="entry name" value="Spore Coat Polysaccharide Biosynthesis Protein SpsA, Chain A"/>
    <property type="match status" value="1"/>
</dbReference>
<dbReference type="EMBL" id="JBHLWQ010000122">
    <property type="protein sequence ID" value="MFC0201211.1"/>
    <property type="molecule type" value="Genomic_DNA"/>
</dbReference>
<proteinExistence type="predicted"/>
<dbReference type="PANTHER" id="PTHR43646:SF2">
    <property type="entry name" value="GLYCOSYLTRANSFERASE 2-LIKE DOMAIN-CONTAINING PROTEIN"/>
    <property type="match status" value="1"/>
</dbReference>
<keyword evidence="3 6" id="KW-0328">Glycosyltransferase</keyword>
<comment type="caution">
    <text evidence="6">The sequence shown here is derived from an EMBL/GenBank/DDBJ whole genome shotgun (WGS) entry which is preliminary data.</text>
</comment>